<evidence type="ECO:0000313" key="4">
    <source>
        <dbReference type="EMBL" id="MCW4166536.1"/>
    </source>
</evidence>
<comment type="similarity">
    <text evidence="1">Belongs to the glycosyl hydrolase 2 family.</text>
</comment>
<dbReference type="Gene3D" id="3.20.20.80">
    <property type="entry name" value="Glycosidases"/>
    <property type="match status" value="1"/>
</dbReference>
<dbReference type="InterPro" id="IPR017853">
    <property type="entry name" value="GH"/>
</dbReference>
<name>A0AAW5V578_9BACT</name>
<evidence type="ECO:0008006" key="6">
    <source>
        <dbReference type="Google" id="ProtNLM"/>
    </source>
</evidence>
<gene>
    <name evidence="4" type="ORF">ONS98_15245</name>
</gene>
<comment type="caution">
    <text evidence="4">The sequence shown here is derived from an EMBL/GenBank/DDBJ whole genome shotgun (WGS) entry which is preliminary data.</text>
</comment>
<reference evidence="4" key="1">
    <citation type="submission" date="2022-11" db="EMBL/GenBank/DDBJ databases">
        <title>Genomic repertoires linked with pathogenic potency of arthritogenic Prevotella copri isolated from the gut of rheumatoid arthritis patients.</title>
        <authorList>
            <person name="Nii T."/>
            <person name="Maeda Y."/>
            <person name="Motooka D."/>
            <person name="Naito M."/>
            <person name="Matsumoto Y."/>
            <person name="Ogawa T."/>
            <person name="Oguro-Igashira E."/>
            <person name="Kishikawa T."/>
            <person name="Yamashita M."/>
            <person name="Koizumi S."/>
            <person name="Kurakawa T."/>
            <person name="Okumura R."/>
            <person name="Kayama H."/>
            <person name="Murakami M."/>
            <person name="Sakaguchi T."/>
            <person name="Das B."/>
            <person name="Nakamura S."/>
            <person name="Okada Y."/>
            <person name="Kumanogoh A."/>
            <person name="Takeda K."/>
        </authorList>
    </citation>
    <scope>NUCLEOTIDE SEQUENCE</scope>
    <source>
        <strain evidence="4">RA-N001-16</strain>
    </source>
</reference>
<dbReference type="GO" id="GO:0005975">
    <property type="term" value="P:carbohydrate metabolic process"/>
    <property type="evidence" value="ECO:0007669"/>
    <property type="project" value="InterPro"/>
</dbReference>
<dbReference type="RefSeq" id="WP_264912235.1">
    <property type="nucleotide sequence ID" value="NZ_JAPDUL010000004.1"/>
</dbReference>
<proteinExistence type="inferred from homology"/>
<dbReference type="Pfam" id="PF00703">
    <property type="entry name" value="Glyco_hydro_2"/>
    <property type="match status" value="1"/>
</dbReference>
<evidence type="ECO:0000256" key="1">
    <source>
        <dbReference type="ARBA" id="ARBA00007401"/>
    </source>
</evidence>
<dbReference type="EMBL" id="JAPDUM010000003">
    <property type="protein sequence ID" value="MCW4166536.1"/>
    <property type="molecule type" value="Genomic_DNA"/>
</dbReference>
<organism evidence="4 5">
    <name type="scientific">Segatella copri</name>
    <dbReference type="NCBI Taxonomy" id="165179"/>
    <lineage>
        <taxon>Bacteria</taxon>
        <taxon>Pseudomonadati</taxon>
        <taxon>Bacteroidota</taxon>
        <taxon>Bacteroidia</taxon>
        <taxon>Bacteroidales</taxon>
        <taxon>Prevotellaceae</taxon>
        <taxon>Segatella</taxon>
    </lineage>
</organism>
<evidence type="ECO:0000313" key="5">
    <source>
        <dbReference type="Proteomes" id="UP001209476"/>
    </source>
</evidence>
<dbReference type="GO" id="GO:0004553">
    <property type="term" value="F:hydrolase activity, hydrolyzing O-glycosyl compounds"/>
    <property type="evidence" value="ECO:0007669"/>
    <property type="project" value="InterPro"/>
</dbReference>
<dbReference type="InterPro" id="IPR006102">
    <property type="entry name" value="Ig-like_GH2"/>
</dbReference>
<accession>A0AAW5V578</accession>
<evidence type="ECO:0000259" key="3">
    <source>
        <dbReference type="Pfam" id="PF02836"/>
    </source>
</evidence>
<dbReference type="Gene3D" id="2.60.40.10">
    <property type="entry name" value="Immunoglobulins"/>
    <property type="match status" value="1"/>
</dbReference>
<dbReference type="SUPFAM" id="SSF51445">
    <property type="entry name" value="(Trans)glycosidases"/>
    <property type="match status" value="1"/>
</dbReference>
<dbReference type="PANTHER" id="PTHR42732:SF1">
    <property type="entry name" value="BETA-MANNOSIDASE"/>
    <property type="match status" value="1"/>
</dbReference>
<dbReference type="InterPro" id="IPR051913">
    <property type="entry name" value="GH2_Domain-Containing"/>
</dbReference>
<dbReference type="PANTHER" id="PTHR42732">
    <property type="entry name" value="BETA-GALACTOSIDASE"/>
    <property type="match status" value="1"/>
</dbReference>
<dbReference type="InterPro" id="IPR036156">
    <property type="entry name" value="Beta-gal/glucu_dom_sf"/>
</dbReference>
<dbReference type="AlphaFoldDB" id="A0AAW5V578"/>
<sequence length="209" mass="24203">MKPEPSTFEVRNELFAPDGKLLQTFKKKVTLKAGETRRMELQSKLISNPELWTPETLILYKVVTSLVDTKTRKAIDEKSHKVGFRWFSFDGEKGFCLNGKSYKLRGFNRHQDQAPVGVAPHRRDIRLLKEMGSNYIRISHYPQDDALLDACDELGLLAWEEIPIIDLVPDTPGYADNCERNLREMIRQHFNHPSIINWGYMNEILLCTP</sequence>
<dbReference type="InterPro" id="IPR006103">
    <property type="entry name" value="Glyco_hydro_2_cat"/>
</dbReference>
<dbReference type="SUPFAM" id="SSF49303">
    <property type="entry name" value="beta-Galactosidase/glucuronidase domain"/>
    <property type="match status" value="1"/>
</dbReference>
<protein>
    <recommendedName>
        <fullName evidence="6">Beta-galactosidase</fullName>
    </recommendedName>
</protein>
<dbReference type="Proteomes" id="UP001209476">
    <property type="component" value="Unassembled WGS sequence"/>
</dbReference>
<dbReference type="InterPro" id="IPR013783">
    <property type="entry name" value="Ig-like_fold"/>
</dbReference>
<feature type="domain" description="Glycoside hydrolase family 2 immunoglobulin-like beta-sandwich" evidence="2">
    <location>
        <begin position="4"/>
        <end position="85"/>
    </location>
</feature>
<evidence type="ECO:0000259" key="2">
    <source>
        <dbReference type="Pfam" id="PF00703"/>
    </source>
</evidence>
<dbReference type="Pfam" id="PF02836">
    <property type="entry name" value="Glyco_hydro_2_C"/>
    <property type="match status" value="1"/>
</dbReference>
<feature type="domain" description="Glycoside hydrolase family 2 catalytic" evidence="3">
    <location>
        <begin position="93"/>
        <end position="203"/>
    </location>
</feature>